<evidence type="ECO:0000313" key="1">
    <source>
        <dbReference type="EMBL" id="DAE03387.1"/>
    </source>
</evidence>
<protein>
    <submittedName>
        <fullName evidence="1">Uncharacterized protein</fullName>
    </submittedName>
</protein>
<sequence>MQELTDFISEAWRTLTDLFVLKARICSPYLTITLGGVNGYIERYFNNAD</sequence>
<name>A0A8S5PAB2_9CAUD</name>
<reference evidence="1" key="1">
    <citation type="journal article" date="2021" name="Proc. Natl. Acad. Sci. U.S.A.">
        <title>A Catalog of Tens of Thousands of Viruses from Human Metagenomes Reveals Hidden Associations with Chronic Diseases.</title>
        <authorList>
            <person name="Tisza M.J."/>
            <person name="Buck C.B."/>
        </authorList>
    </citation>
    <scope>NUCLEOTIDE SEQUENCE</scope>
    <source>
        <strain evidence="1">CtaNG1</strain>
    </source>
</reference>
<accession>A0A8S5PAB2</accession>
<proteinExistence type="predicted"/>
<organism evidence="1">
    <name type="scientific">Myoviridae sp. ctaNG1</name>
    <dbReference type="NCBI Taxonomy" id="2825132"/>
    <lineage>
        <taxon>Viruses</taxon>
        <taxon>Duplodnaviria</taxon>
        <taxon>Heunggongvirae</taxon>
        <taxon>Uroviricota</taxon>
        <taxon>Caudoviricetes</taxon>
    </lineage>
</organism>
<dbReference type="EMBL" id="BK015365">
    <property type="protein sequence ID" value="DAE03387.1"/>
    <property type="molecule type" value="Genomic_DNA"/>
</dbReference>